<dbReference type="AlphaFoldDB" id="A0A9D1I7C6"/>
<dbReference type="InterPro" id="IPR039518">
    <property type="entry name" value="WhiA_LAGLIDADG_dom"/>
</dbReference>
<dbReference type="InterPro" id="IPR003802">
    <property type="entry name" value="Sporulation_regulator_WhiA"/>
</dbReference>
<dbReference type="EMBL" id="DVMO01000146">
    <property type="protein sequence ID" value="HIU28563.1"/>
    <property type="molecule type" value="Genomic_DNA"/>
</dbReference>
<sequence>MSFASEVKNELSRVWPEKKCCQLAEIAGFIRVAGSIGLAGGGKFNIILTSEDPAVIRHYKALIHEYFNVDTTLSVGEAISVGKKHSYSITIDPDNRSEQILRETGILLVREGNNYISDGIYDGIVKSKCCKRAYLRGVFMGNGTMSDPEKAYHLEFVCHTEAFARDLRKLINSFVDLQAKEYKRGKTYVVYMKKADYVGDTLGIMGADTHSLIIENTLVEKSVRNDANRLANCDNANVDKIVEAAMKQVQAIAKIEQTKGLGWLPEKLRETAILRKENPDISIAALGEMCDPPLKKSGINSRLRKIEELASKL</sequence>
<comment type="caution">
    <text evidence="8">The sequence shown here is derived from an EMBL/GenBank/DDBJ whole genome shotgun (WGS) entry which is preliminary data.</text>
</comment>
<dbReference type="GO" id="GO:0051301">
    <property type="term" value="P:cell division"/>
    <property type="evidence" value="ECO:0007669"/>
    <property type="project" value="UniProtKB-UniRule"/>
</dbReference>
<feature type="domain" description="Sporulation transcription regulator WhiA N-terminal" evidence="6">
    <location>
        <begin position="19"/>
        <end position="107"/>
    </location>
</feature>
<reference evidence="8" key="1">
    <citation type="submission" date="2020-10" db="EMBL/GenBank/DDBJ databases">
        <authorList>
            <person name="Gilroy R."/>
        </authorList>
    </citation>
    <scope>NUCLEOTIDE SEQUENCE</scope>
    <source>
        <strain evidence="8">11300</strain>
    </source>
</reference>
<dbReference type="InterPro" id="IPR018478">
    <property type="entry name" value="Sporu_reg_WhiA_N_dom"/>
</dbReference>
<dbReference type="NCBIfam" id="TIGR00647">
    <property type="entry name" value="DNA_bind_WhiA"/>
    <property type="match status" value="1"/>
</dbReference>
<evidence type="ECO:0000256" key="4">
    <source>
        <dbReference type="HAMAP-Rule" id="MF_01420"/>
    </source>
</evidence>
<dbReference type="InterPro" id="IPR023054">
    <property type="entry name" value="Sporulation_regulator_WhiA_C"/>
</dbReference>
<dbReference type="PANTHER" id="PTHR37307:SF1">
    <property type="entry name" value="CELL DIVISION PROTEIN WHIA-RELATED"/>
    <property type="match status" value="1"/>
</dbReference>
<dbReference type="InterPro" id="IPR027434">
    <property type="entry name" value="Homing_endonucl"/>
</dbReference>
<evidence type="ECO:0000256" key="2">
    <source>
        <dbReference type="ARBA" id="ARBA00023125"/>
    </source>
</evidence>
<dbReference type="Proteomes" id="UP000824091">
    <property type="component" value="Unassembled WGS sequence"/>
</dbReference>
<feature type="domain" description="WhiA LAGLIDADG-like" evidence="7">
    <location>
        <begin position="132"/>
        <end position="224"/>
    </location>
</feature>
<keyword evidence="1 4" id="KW-0132">Cell division</keyword>
<proteinExistence type="inferred from homology"/>
<dbReference type="Gene3D" id="3.10.28.10">
    <property type="entry name" value="Homing endonucleases"/>
    <property type="match status" value="1"/>
</dbReference>
<comment type="function">
    <text evidence="4">Involved in cell division and chromosome segregation.</text>
</comment>
<dbReference type="Pfam" id="PF14527">
    <property type="entry name" value="LAGLIDADG_WhiA"/>
    <property type="match status" value="1"/>
</dbReference>
<dbReference type="HAMAP" id="MF_01420">
    <property type="entry name" value="HTH_type_WhiA"/>
    <property type="match status" value="1"/>
</dbReference>
<dbReference type="Pfam" id="PF10298">
    <property type="entry name" value="WhiA_N"/>
    <property type="match status" value="1"/>
</dbReference>
<evidence type="ECO:0000256" key="1">
    <source>
        <dbReference type="ARBA" id="ARBA00022618"/>
    </source>
</evidence>
<evidence type="ECO:0000313" key="8">
    <source>
        <dbReference type="EMBL" id="HIU28563.1"/>
    </source>
</evidence>
<comment type="similarity">
    <text evidence="4">Belongs to the WhiA family.</text>
</comment>
<dbReference type="PANTHER" id="PTHR37307">
    <property type="entry name" value="CELL DIVISION PROTEIN WHIA-RELATED"/>
    <property type="match status" value="1"/>
</dbReference>
<gene>
    <name evidence="4 8" type="primary">whiA</name>
    <name evidence="8" type="ORF">IAD16_09350</name>
</gene>
<accession>A0A9D1I7C6</accession>
<keyword evidence="3 4" id="KW-0131">Cell cycle</keyword>
<dbReference type="SUPFAM" id="SSF55608">
    <property type="entry name" value="Homing endonucleases"/>
    <property type="match status" value="1"/>
</dbReference>
<reference evidence="8" key="2">
    <citation type="journal article" date="2021" name="PeerJ">
        <title>Extensive microbial diversity within the chicken gut microbiome revealed by metagenomics and culture.</title>
        <authorList>
            <person name="Gilroy R."/>
            <person name="Ravi A."/>
            <person name="Getino M."/>
            <person name="Pursley I."/>
            <person name="Horton D.L."/>
            <person name="Alikhan N.F."/>
            <person name="Baker D."/>
            <person name="Gharbi K."/>
            <person name="Hall N."/>
            <person name="Watson M."/>
            <person name="Adriaenssens E.M."/>
            <person name="Foster-Nyarko E."/>
            <person name="Jarju S."/>
            <person name="Secka A."/>
            <person name="Antonio M."/>
            <person name="Oren A."/>
            <person name="Chaudhuri R.R."/>
            <person name="La Ragione R."/>
            <person name="Hildebrand F."/>
            <person name="Pallen M.J."/>
        </authorList>
    </citation>
    <scope>NUCLEOTIDE SEQUENCE</scope>
    <source>
        <strain evidence="8">11300</strain>
    </source>
</reference>
<organism evidence="8 9">
    <name type="scientific">Candidatus Fimisoma avicola</name>
    <dbReference type="NCBI Taxonomy" id="2840826"/>
    <lineage>
        <taxon>Bacteria</taxon>
        <taxon>Bacillati</taxon>
        <taxon>Bacillota</taxon>
        <taxon>Clostridia</taxon>
        <taxon>Eubacteriales</taxon>
        <taxon>Candidatus Fimisoma</taxon>
    </lineage>
</organism>
<name>A0A9D1I7C6_9FIRM</name>
<evidence type="ECO:0000256" key="3">
    <source>
        <dbReference type="ARBA" id="ARBA00023306"/>
    </source>
</evidence>
<evidence type="ECO:0000313" key="9">
    <source>
        <dbReference type="Proteomes" id="UP000824091"/>
    </source>
</evidence>
<dbReference type="Pfam" id="PF02650">
    <property type="entry name" value="HTH_WhiA"/>
    <property type="match status" value="1"/>
</dbReference>
<feature type="domain" description="Sporulation regulator WhiA C-terminal" evidence="5">
    <location>
        <begin position="227"/>
        <end position="310"/>
    </location>
</feature>
<protein>
    <recommendedName>
        <fullName evidence="4">Probable cell division protein WhiA</fullName>
    </recommendedName>
</protein>
<dbReference type="GO" id="GO:0043937">
    <property type="term" value="P:regulation of sporulation"/>
    <property type="evidence" value="ECO:0007669"/>
    <property type="project" value="InterPro"/>
</dbReference>
<dbReference type="GO" id="GO:0003677">
    <property type="term" value="F:DNA binding"/>
    <property type="evidence" value="ECO:0007669"/>
    <property type="project" value="UniProtKB-UniRule"/>
</dbReference>
<evidence type="ECO:0000259" key="6">
    <source>
        <dbReference type="Pfam" id="PF10298"/>
    </source>
</evidence>
<evidence type="ECO:0000259" key="5">
    <source>
        <dbReference type="Pfam" id="PF02650"/>
    </source>
</evidence>
<keyword evidence="2 4" id="KW-0238">DNA-binding</keyword>
<evidence type="ECO:0000259" key="7">
    <source>
        <dbReference type="Pfam" id="PF14527"/>
    </source>
</evidence>